<dbReference type="EMBL" id="BMUB01000001">
    <property type="protein sequence ID" value="GGU54742.1"/>
    <property type="molecule type" value="Genomic_DNA"/>
</dbReference>
<gene>
    <name evidence="3" type="ORF">GCM10010502_01110</name>
    <name evidence="4" type="ORF">HS99_0013815</name>
</gene>
<keyword evidence="5" id="KW-1185">Reference proteome</keyword>
<dbReference type="Pfam" id="PF00756">
    <property type="entry name" value="Esterase"/>
    <property type="match status" value="1"/>
</dbReference>
<evidence type="ECO:0000313" key="4">
    <source>
        <dbReference type="EMBL" id="OEV32956.1"/>
    </source>
</evidence>
<keyword evidence="2" id="KW-0812">Transmembrane</keyword>
<name>A0A1E7MWY4_KITAU</name>
<dbReference type="Proteomes" id="UP000610124">
    <property type="component" value="Unassembled WGS sequence"/>
</dbReference>
<dbReference type="GO" id="GO:0016747">
    <property type="term" value="F:acyltransferase activity, transferring groups other than amino-acyl groups"/>
    <property type="evidence" value="ECO:0007669"/>
    <property type="project" value="TreeGrafter"/>
</dbReference>
<dbReference type="PANTHER" id="PTHR48098:SF1">
    <property type="entry name" value="DIACYLGLYCEROL ACYLTRANSFERASE_MYCOLYLTRANSFERASE AG85A"/>
    <property type="match status" value="1"/>
</dbReference>
<feature type="compositionally biased region" description="Low complexity" evidence="1">
    <location>
        <begin position="89"/>
        <end position="112"/>
    </location>
</feature>
<dbReference type="GeneID" id="97483312"/>
<keyword evidence="2" id="KW-0472">Membrane</keyword>
<reference evidence="3" key="5">
    <citation type="submission" date="2020-09" db="EMBL/GenBank/DDBJ databases">
        <authorList>
            <person name="Sun Q."/>
            <person name="Ohkuma M."/>
        </authorList>
    </citation>
    <scope>NUCLEOTIDE SEQUENCE</scope>
    <source>
        <strain evidence="3">JCM 4434</strain>
    </source>
</reference>
<dbReference type="KEGG" id="kau:B6264_22845"/>
<reference evidence="3" key="1">
    <citation type="journal article" date="2014" name="Int. J. Syst. Evol. Microbiol.">
        <title>Complete genome sequence of Corynebacterium casei LMG S-19264T (=DSM 44701T), isolated from a smear-ripened cheese.</title>
        <authorList>
            <consortium name="US DOE Joint Genome Institute (JGI-PGF)"/>
            <person name="Walter F."/>
            <person name="Albersmeier A."/>
            <person name="Kalinowski J."/>
            <person name="Ruckert C."/>
        </authorList>
    </citation>
    <scope>NUCLEOTIDE SEQUENCE</scope>
    <source>
        <strain evidence="3">JCM 4434</strain>
    </source>
</reference>
<feature type="transmembrane region" description="Helical" evidence="2">
    <location>
        <begin position="38"/>
        <end position="60"/>
    </location>
</feature>
<dbReference type="InterPro" id="IPR000801">
    <property type="entry name" value="Esterase-like"/>
</dbReference>
<organism evidence="4 5">
    <name type="scientific">Kitasatospora aureofaciens</name>
    <name type="common">Streptomyces aureofaciens</name>
    <dbReference type="NCBI Taxonomy" id="1894"/>
    <lineage>
        <taxon>Bacteria</taxon>
        <taxon>Bacillati</taxon>
        <taxon>Actinomycetota</taxon>
        <taxon>Actinomycetes</taxon>
        <taxon>Kitasatosporales</taxon>
        <taxon>Streptomycetaceae</taxon>
        <taxon>Kitasatospora</taxon>
    </lineage>
</organism>
<dbReference type="AlphaFoldDB" id="A0A1E7MWY4"/>
<feature type="region of interest" description="Disordered" evidence="1">
    <location>
        <begin position="84"/>
        <end position="112"/>
    </location>
</feature>
<dbReference type="RefSeq" id="WP_030552528.1">
    <property type="nucleotide sequence ID" value="NZ_BMUB01000001.1"/>
</dbReference>
<dbReference type="OrthoDB" id="3670437at2"/>
<evidence type="ECO:0000313" key="3">
    <source>
        <dbReference type="EMBL" id="GGU54742.1"/>
    </source>
</evidence>
<dbReference type="InterPro" id="IPR050583">
    <property type="entry name" value="Mycobacterial_A85_antigen"/>
</dbReference>
<keyword evidence="2" id="KW-1133">Transmembrane helix</keyword>
<dbReference type="Proteomes" id="UP000037395">
    <property type="component" value="Unassembled WGS sequence"/>
</dbReference>
<evidence type="ECO:0000313" key="5">
    <source>
        <dbReference type="Proteomes" id="UP000037395"/>
    </source>
</evidence>
<dbReference type="InterPro" id="IPR029058">
    <property type="entry name" value="AB_hydrolase_fold"/>
</dbReference>
<reference evidence="4 5" key="2">
    <citation type="submission" date="2014-07" db="EMBL/GenBank/DDBJ databases">
        <authorList>
            <person name="Zhang J.E."/>
            <person name="Yang H."/>
            <person name="Guo J."/>
            <person name="Deng Z."/>
            <person name="Luo H."/>
            <person name="Luo M."/>
            <person name="Zhao B."/>
        </authorList>
    </citation>
    <scope>NUCLEOTIDE SEQUENCE [LARGE SCALE GENOMIC DNA]</scope>
    <source>
        <strain evidence="4">ATCC 10762</strain>
        <strain evidence="5">ATCC 10762 / DSM 40127 / CCM 3239 / JCM 4008 / LMG 5968 / NBRC 12843 / NCIMB 8234 / A-377</strain>
    </source>
</reference>
<evidence type="ECO:0000256" key="1">
    <source>
        <dbReference type="SAM" id="MobiDB-lite"/>
    </source>
</evidence>
<evidence type="ECO:0000256" key="2">
    <source>
        <dbReference type="SAM" id="Phobius"/>
    </source>
</evidence>
<dbReference type="EMBL" id="JPRF03000076">
    <property type="protein sequence ID" value="OEV32956.1"/>
    <property type="molecule type" value="Genomic_DNA"/>
</dbReference>
<proteinExistence type="predicted"/>
<reference evidence="4" key="3">
    <citation type="submission" date="2016-08" db="EMBL/GenBank/DDBJ databases">
        <title>Sequencing, Assembly and Comparative Genomics of S. aureofaciens ATCC 10762.</title>
        <authorList>
            <person name="Gradnigo J.S."/>
            <person name="Johnson N."/>
            <person name="Somerville G.A."/>
        </authorList>
    </citation>
    <scope>NUCLEOTIDE SEQUENCE [LARGE SCALE GENOMIC DNA]</scope>
    <source>
        <strain evidence="4">ATCC 10762</strain>
    </source>
</reference>
<sequence length="394" mass="41129">MGLTSHKLLALAALLAVFTVLGTLWVWPKLAVRSWPAMFLRLGTLAVTQLSLLVVFGLAVNDYFVFYSSWSDLLGHEHGAGVIQGAGGTPRATTPSGGPAAPSGPAAPTGPAGVQVLGTAKITGAGSVSRDPARIGRLDRVRLPGGTTGLSTDGYVYLPPQYFQPGNETEHFPAVLVMTGFPGDAANLVTKLRYPATELDLLDKGTMKPTVLVLMRPSPSMPRDSECEDVPYGPQAQTYFSTDVPADLRAGYRVLGGAGSLGVMGDSTGGYCAVKLGMAHPGTFPAAVSLSGYFKAAEDVTTGDLFGGSQQRRSEADLNWRLTHLPVPALAVLLADSKQDGRTYADSTAFAAAARPPLVVAQATVGTGGHNFTTWDRLIPPSLSWLSARLPAPG</sequence>
<protein>
    <submittedName>
        <fullName evidence="4">Esterase</fullName>
    </submittedName>
</protein>
<accession>A0A1E7MWY4</accession>
<reference evidence="5" key="4">
    <citation type="submission" date="2016-08" db="EMBL/GenBank/DDBJ databases">
        <title>Sequencing, assembly and comparative genomics of S. aureofaciens ATCC 10762.</title>
        <authorList>
            <person name="Gradnigo J.S."/>
            <person name="Johnson N."/>
            <person name="Somerville G.A."/>
        </authorList>
    </citation>
    <scope>NUCLEOTIDE SEQUENCE [LARGE SCALE GENOMIC DNA]</scope>
    <source>
        <strain evidence="5">ATCC 10762 / DSM 40127 / CCM 3239 / JCM 4008 / LMG 5968 / NBRC 12843 / NCIMB 8234 / A-377</strain>
    </source>
</reference>
<comment type="caution">
    <text evidence="4">The sequence shown here is derived from an EMBL/GenBank/DDBJ whole genome shotgun (WGS) entry which is preliminary data.</text>
</comment>
<dbReference type="PANTHER" id="PTHR48098">
    <property type="entry name" value="ENTEROCHELIN ESTERASE-RELATED"/>
    <property type="match status" value="1"/>
</dbReference>
<accession>A0A8H9HBL2</accession>
<dbReference type="SUPFAM" id="SSF53474">
    <property type="entry name" value="alpha/beta-Hydrolases"/>
    <property type="match status" value="1"/>
</dbReference>
<dbReference type="Gene3D" id="3.40.50.1820">
    <property type="entry name" value="alpha/beta hydrolase"/>
    <property type="match status" value="1"/>
</dbReference>